<organism evidence="2 3">
    <name type="scientific">Amycolatopsis roodepoortensis</name>
    <dbReference type="NCBI Taxonomy" id="700274"/>
    <lineage>
        <taxon>Bacteria</taxon>
        <taxon>Bacillati</taxon>
        <taxon>Actinomycetota</taxon>
        <taxon>Actinomycetes</taxon>
        <taxon>Pseudonocardiales</taxon>
        <taxon>Pseudonocardiaceae</taxon>
        <taxon>Amycolatopsis</taxon>
    </lineage>
</organism>
<feature type="compositionally biased region" description="Low complexity" evidence="1">
    <location>
        <begin position="40"/>
        <end position="54"/>
    </location>
</feature>
<sequence length="202" mass="20573">MRTTSKTLAVIATVAALTSACGTQPKPGTPDAANLPAVQDSAAAAAPSDGAPAGSNAQGRIPKKLGEAAGFTGQDGKTQAVTFSIDKITVDPKCDEYMNRAAGTHTLVLDVRVATEQLSPEDAAQLGATINPFAFQTVADGVTAPVNAGSCKVMSLKRLPNTWASNSKYTGQIELEVPAKSGTLALIPGGLTNAGGGWEWSY</sequence>
<feature type="region of interest" description="Disordered" evidence="1">
    <location>
        <begin position="40"/>
        <end position="60"/>
    </location>
</feature>
<keyword evidence="3" id="KW-1185">Reference proteome</keyword>
<dbReference type="Proteomes" id="UP000656548">
    <property type="component" value="Unassembled WGS sequence"/>
</dbReference>
<reference evidence="2 3" key="1">
    <citation type="submission" date="2020-10" db="EMBL/GenBank/DDBJ databases">
        <title>Sequencing the genomes of 1000 actinobacteria strains.</title>
        <authorList>
            <person name="Klenk H.-P."/>
        </authorList>
    </citation>
    <scope>NUCLEOTIDE SEQUENCE [LARGE SCALE GENOMIC DNA]</scope>
    <source>
        <strain evidence="2 3">DSM 46661</strain>
    </source>
</reference>
<dbReference type="PROSITE" id="PS51257">
    <property type="entry name" value="PROKAR_LIPOPROTEIN"/>
    <property type="match status" value="1"/>
</dbReference>
<evidence type="ECO:0000256" key="1">
    <source>
        <dbReference type="SAM" id="MobiDB-lite"/>
    </source>
</evidence>
<protein>
    <recommendedName>
        <fullName evidence="4">Lipoprotein</fullName>
    </recommendedName>
</protein>
<evidence type="ECO:0000313" key="3">
    <source>
        <dbReference type="Proteomes" id="UP000656548"/>
    </source>
</evidence>
<accession>A0ABR9L484</accession>
<name>A0ABR9L484_9PSEU</name>
<dbReference type="RefSeq" id="WP_191334930.1">
    <property type="nucleotide sequence ID" value="NZ_JADBEJ010000003.1"/>
</dbReference>
<gene>
    <name evidence="2" type="ORF">H4W30_002127</name>
</gene>
<evidence type="ECO:0000313" key="2">
    <source>
        <dbReference type="EMBL" id="MBE1575080.1"/>
    </source>
</evidence>
<dbReference type="EMBL" id="JADBEJ010000003">
    <property type="protein sequence ID" value="MBE1575080.1"/>
    <property type="molecule type" value="Genomic_DNA"/>
</dbReference>
<evidence type="ECO:0008006" key="4">
    <source>
        <dbReference type="Google" id="ProtNLM"/>
    </source>
</evidence>
<proteinExistence type="predicted"/>
<comment type="caution">
    <text evidence="2">The sequence shown here is derived from an EMBL/GenBank/DDBJ whole genome shotgun (WGS) entry which is preliminary data.</text>
</comment>